<feature type="transmembrane region" description="Helical" evidence="1">
    <location>
        <begin position="23"/>
        <end position="47"/>
    </location>
</feature>
<name>A0AAW0MIG5_QUESU</name>
<evidence type="ECO:0000256" key="1">
    <source>
        <dbReference type="SAM" id="Phobius"/>
    </source>
</evidence>
<reference evidence="2" key="2">
    <citation type="journal article" date="2018" name="Sci. Data">
        <title>The draft genome sequence of cork oak.</title>
        <authorList>
            <person name="Ramos A.M."/>
            <person name="Usie A."/>
            <person name="Barbosa P."/>
            <person name="Barros P.M."/>
            <person name="Capote T."/>
            <person name="Chaves I."/>
            <person name="Simoes F."/>
            <person name="Abreu I."/>
            <person name="Carrasquinho I."/>
            <person name="Faro C."/>
            <person name="Guimaraes J.B."/>
            <person name="Mendonca D."/>
            <person name="Nobrega F."/>
            <person name="Rodrigues L."/>
            <person name="Saibo N.J.M."/>
            <person name="Varela M.C."/>
            <person name="Egas C."/>
            <person name="Matos J."/>
            <person name="Miguel C.M."/>
            <person name="Oliveira M.M."/>
            <person name="Ricardo C.P."/>
            <person name="Goncalves S."/>
        </authorList>
    </citation>
    <scope>NUCLEOTIDE SEQUENCE [LARGE SCALE GENOMIC DNA]</scope>
    <source>
        <strain evidence="2">HL8</strain>
    </source>
</reference>
<keyword evidence="1" id="KW-1133">Transmembrane helix</keyword>
<gene>
    <name evidence="2" type="ORF">CFP56_011350</name>
</gene>
<reference evidence="2" key="3">
    <citation type="submission" date="2023-07" db="EMBL/GenBank/DDBJ databases">
        <title>An improved reference 1 genome and first organelle genomes of Quercus suber.</title>
        <authorList>
            <consortium name="Genosuber Consortium"/>
            <person name="Usie A."/>
            <person name="Serra O."/>
            <person name="Barros P."/>
        </authorList>
    </citation>
    <scope>NUCLEOTIDE SEQUENCE</scope>
    <source>
        <strain evidence="2">HL8</strain>
        <tissue evidence="2">Leaves</tissue>
    </source>
</reference>
<dbReference type="EMBL" id="PKMF04000002">
    <property type="protein sequence ID" value="KAK7861411.1"/>
    <property type="molecule type" value="Genomic_DNA"/>
</dbReference>
<accession>A0AAW0MIG5</accession>
<keyword evidence="1" id="KW-0812">Transmembrane</keyword>
<keyword evidence="1" id="KW-0472">Membrane</keyword>
<proteinExistence type="predicted"/>
<evidence type="ECO:0000313" key="2">
    <source>
        <dbReference type="EMBL" id="KAK7861411.1"/>
    </source>
</evidence>
<organism evidence="2">
    <name type="scientific">Quercus suber</name>
    <name type="common">Cork oak</name>
    <dbReference type="NCBI Taxonomy" id="58331"/>
    <lineage>
        <taxon>Eukaryota</taxon>
        <taxon>Viridiplantae</taxon>
        <taxon>Streptophyta</taxon>
        <taxon>Embryophyta</taxon>
        <taxon>Tracheophyta</taxon>
        <taxon>Spermatophyta</taxon>
        <taxon>Magnoliopsida</taxon>
        <taxon>eudicotyledons</taxon>
        <taxon>Gunneridae</taxon>
        <taxon>Pentapetalae</taxon>
        <taxon>rosids</taxon>
        <taxon>fabids</taxon>
        <taxon>Fagales</taxon>
        <taxon>Fagaceae</taxon>
        <taxon>Quercus</taxon>
    </lineage>
</organism>
<sequence length="80" mass="8829">MQAGKLFKLKLRMQVECRGKDDLAVMAFLSCVIEWGFGASFFPLVLLGVKVLKTKAICINKRRGQLGREVIIAPYAPAAC</sequence>
<comment type="caution">
    <text evidence="2">The sequence shown here is derived from an EMBL/GenBank/DDBJ whole genome shotgun (WGS) entry which is preliminary data.</text>
</comment>
<protein>
    <submittedName>
        <fullName evidence="2">Uncharacterized protein</fullName>
    </submittedName>
</protein>
<reference evidence="2" key="1">
    <citation type="submission" date="2017-12" db="EMBL/GenBank/DDBJ databases">
        <authorList>
            <person name="Barbosa P."/>
            <person name="Usie A."/>
            <person name="Ramos A.M."/>
        </authorList>
    </citation>
    <scope>NUCLEOTIDE SEQUENCE</scope>
    <source>
        <strain evidence="2">HL8</strain>
        <tissue evidence="2">Leaves</tissue>
    </source>
</reference>
<dbReference type="AlphaFoldDB" id="A0AAW0MIG5"/>